<dbReference type="InterPro" id="IPR050570">
    <property type="entry name" value="Cell_wall_metabolism_enzyme"/>
</dbReference>
<dbReference type="Pfam" id="PF01551">
    <property type="entry name" value="Peptidase_M23"/>
    <property type="match status" value="1"/>
</dbReference>
<dbReference type="AlphaFoldDB" id="K2GXN2"/>
<dbReference type="SUPFAM" id="SSF51261">
    <property type="entry name" value="Duplicated hybrid motif"/>
    <property type="match status" value="1"/>
</dbReference>
<dbReference type="InterPro" id="IPR016047">
    <property type="entry name" value="M23ase_b-sheet_dom"/>
</dbReference>
<accession>K2GXN2</accession>
<dbReference type="InterPro" id="IPR001119">
    <property type="entry name" value="SLH_dom"/>
</dbReference>
<evidence type="ECO:0000313" key="2">
    <source>
        <dbReference type="EMBL" id="EKE28155.1"/>
    </source>
</evidence>
<dbReference type="Pfam" id="PF00395">
    <property type="entry name" value="SLH"/>
    <property type="match status" value="1"/>
</dbReference>
<proteinExistence type="predicted"/>
<evidence type="ECO:0000259" key="1">
    <source>
        <dbReference type="PROSITE" id="PS51272"/>
    </source>
</evidence>
<dbReference type="PANTHER" id="PTHR21666">
    <property type="entry name" value="PEPTIDASE-RELATED"/>
    <property type="match status" value="1"/>
</dbReference>
<reference evidence="2" key="1">
    <citation type="journal article" date="2012" name="Science">
        <title>Fermentation, hydrogen, and sulfur metabolism in multiple uncultivated bacterial phyla.</title>
        <authorList>
            <person name="Wrighton K.C."/>
            <person name="Thomas B.C."/>
            <person name="Sharon I."/>
            <person name="Miller C.S."/>
            <person name="Castelle C.J."/>
            <person name="VerBerkmoes N.C."/>
            <person name="Wilkins M.J."/>
            <person name="Hettich R.L."/>
            <person name="Lipton M.S."/>
            <person name="Williams K.H."/>
            <person name="Long P.E."/>
            <person name="Banfield J.F."/>
        </authorList>
    </citation>
    <scope>NUCLEOTIDE SEQUENCE [LARGE SCALE GENOMIC DNA]</scope>
</reference>
<organism evidence="2">
    <name type="scientific">uncultured bacterium</name>
    <name type="common">gcode 4</name>
    <dbReference type="NCBI Taxonomy" id="1234023"/>
    <lineage>
        <taxon>Bacteria</taxon>
        <taxon>environmental samples</taxon>
    </lineage>
</organism>
<dbReference type="PROSITE" id="PS51272">
    <property type="entry name" value="SLH"/>
    <property type="match status" value="1"/>
</dbReference>
<dbReference type="InterPro" id="IPR011055">
    <property type="entry name" value="Dup_hybrid_motif"/>
</dbReference>
<dbReference type="Gene3D" id="2.70.70.10">
    <property type="entry name" value="Glucose Permease (Domain IIA)"/>
    <property type="match status" value="1"/>
</dbReference>
<sequence>MYPLKTKYPYNPDNLASTWNIYSTVYLWNYITWNFDEWAGSHLWVDIIPQTKHDDVVACLDWTIDFAWTNDFNGNFVIIKHINAPDPDNLWSVTTLFSCHLHLSELNVKTWDSVKEGNIIWKSWNSGNSTWEHLHFQIDTWNAPFHPYWPFKLSEANALWLGFFEAVNKWLWIDNAKKYSINPLVYLDKVSALKWTLPVIKVNPVLAFSSQSKYFKDVSDNVEEIDYLAQKWITKGNSWYFMPNANITRWELLIMALKFAWINPDWDGKSFSDVLPWDWCESFVRTATSRWFIAGYSDGTFRPNNAINRAEAVAIALNVIIGKSNIPTAADTLYQDVKTEEWFSRYTNYVSENWLLDSIGKFYPADNMKRSDFAVLLYNLKDKIK</sequence>
<protein>
    <submittedName>
        <fullName evidence="2">S-layer protein</fullName>
    </submittedName>
</protein>
<feature type="domain" description="SLH" evidence="1">
    <location>
        <begin position="267"/>
        <end position="330"/>
    </location>
</feature>
<dbReference type="PANTHER" id="PTHR21666:SF270">
    <property type="entry name" value="MUREIN HYDROLASE ACTIVATOR ENVC"/>
    <property type="match status" value="1"/>
</dbReference>
<name>K2GXN2_9BACT</name>
<dbReference type="GO" id="GO:0004222">
    <property type="term" value="F:metalloendopeptidase activity"/>
    <property type="evidence" value="ECO:0007669"/>
    <property type="project" value="TreeGrafter"/>
</dbReference>
<gene>
    <name evidence="2" type="ORF">ACD_3C00088G0016</name>
</gene>
<dbReference type="CDD" id="cd12797">
    <property type="entry name" value="M23_peptidase"/>
    <property type="match status" value="1"/>
</dbReference>
<dbReference type="EMBL" id="AMFJ01000362">
    <property type="protein sequence ID" value="EKE28155.1"/>
    <property type="molecule type" value="Genomic_DNA"/>
</dbReference>
<comment type="caution">
    <text evidence="2">The sequence shown here is derived from an EMBL/GenBank/DDBJ whole genome shotgun (WGS) entry which is preliminary data.</text>
</comment>